<keyword evidence="1" id="KW-0472">Membrane</keyword>
<keyword evidence="1" id="KW-1133">Transmembrane helix</keyword>
<reference evidence="2" key="1">
    <citation type="journal article" date="2021" name="J. Anim. Genet.">
        <title>Illuminating the plant rhabdovirus landscape through metatranscriptomics data.</title>
        <authorList>
            <person name="Bejerman N."/>
            <person name="Dietzgen R.G."/>
            <person name="Debat H."/>
        </authorList>
    </citation>
    <scope>NUCLEOTIDE SEQUENCE</scope>
</reference>
<reference evidence="2" key="2">
    <citation type="journal article" date="2021" name="Viruses">
        <title>Illuminating the Plant Rhabdovirus Landscape through Metatranscriptomics Data.</title>
        <authorList>
            <person name="Bejerman N."/>
            <person name="Dietzgen R.G."/>
            <person name="Debat H."/>
        </authorList>
    </citation>
    <scope>NUCLEOTIDE SEQUENCE</scope>
</reference>
<organism evidence="2 3">
    <name type="scientific">Asclepias syriaca virus 1</name>
    <dbReference type="NCBI Taxonomy" id="2793722"/>
    <lineage>
        <taxon>Viruses</taxon>
        <taxon>Riboviria</taxon>
        <taxon>Orthornavirae</taxon>
        <taxon>Negarnaviricota</taxon>
        <taxon>Haploviricotina</taxon>
        <taxon>Monjiviricetes</taxon>
        <taxon>Mononegavirales</taxon>
        <taxon>Rhabdoviridae</taxon>
        <taxon>Betarhabdovirinae</taxon>
        <taxon>Alphacytorhabdovirus</taxon>
        <taxon>Alphacytorhabdovirus asclepiadis</taxon>
        <taxon>Cytorhabdovirus asclepiadis</taxon>
    </lineage>
</organism>
<name>A0A8D9PGW4_9RHAB</name>
<dbReference type="KEGG" id="vg:80540966"/>
<dbReference type="RefSeq" id="YP_010802248.1">
    <property type="nucleotide sequence ID" value="NC_076971.1"/>
</dbReference>
<keyword evidence="1" id="KW-0812">Transmembrane</keyword>
<dbReference type="GeneID" id="80540966"/>
<evidence type="ECO:0000256" key="1">
    <source>
        <dbReference type="SAM" id="Phobius"/>
    </source>
</evidence>
<evidence type="ECO:0000313" key="2">
    <source>
        <dbReference type="EMBL" id="DAF42288.1"/>
    </source>
</evidence>
<evidence type="ECO:0000313" key="3">
    <source>
        <dbReference type="Proteomes" id="UP001161655"/>
    </source>
</evidence>
<dbReference type="EMBL" id="BK014298">
    <property type="protein sequence ID" value="DAF42288.1"/>
    <property type="molecule type" value="Viral_cRNA"/>
</dbReference>
<sequence length="551" mass="61792">MSNKQLFFVISTLVCLCSCTWTQSSLEHYHKISPVAVCNTFKYINPYDSLDECIHRCSNALDYDGSASIQLMQDYSQTESASSVMCHKVEITQTFTETWTFSQIKSAPSFKMMPALKEECSSFIVKNCKDHRCSKRAPSEINPEYAYASTLTKIEYHLVVDSQPSTIFEFDGKLEISPGNSKLTFDLEAGYGLDGDIHYFWDTKQSMKECPLSPGLRMGCDVISTDGMSSMFCGGGRLVVDSGKARKMSGPCSNIMITPSGIIYKIVERLPGDDNNYKNQKIGMNPYTALSGEADRTRILSQHAIYHIDADLCALQCEVSGIELRLGRQRMTLIRSGAEYLLITPKGHGHPCSPITHCKLHKPLKVCGNPASSIAVHCNGRDYFWDPRLNFVTSHSICTDPNSDSEFHIHIGNKLYSLDSNMMLNVSSDDQYTHKSRSYLLSHESMLTPENIEEIRLHWGSEKIKDIAYQAEESKTDVATFSLGLSAIGETIGGWFNSIFRILSHTEITVVLVTVSAIAIIVGWKIWKTGYTRAPRTRVRSRSDHAEMEWI</sequence>
<dbReference type="Proteomes" id="UP001161655">
    <property type="component" value="Segment"/>
</dbReference>
<protein>
    <submittedName>
        <fullName evidence="2">G</fullName>
    </submittedName>
</protein>
<feature type="transmembrane region" description="Helical" evidence="1">
    <location>
        <begin position="508"/>
        <end position="527"/>
    </location>
</feature>
<accession>A0A8D9PGW4</accession>
<keyword evidence="3" id="KW-1185">Reference proteome</keyword>
<proteinExistence type="predicted"/>